<gene>
    <name evidence="3" type="ORF">Q2T41_06075</name>
</gene>
<keyword evidence="1" id="KW-0597">Phosphoprotein</keyword>
<dbReference type="SMART" id="SM00448">
    <property type="entry name" value="REC"/>
    <property type="match status" value="1"/>
</dbReference>
<dbReference type="RefSeq" id="WP_304435340.1">
    <property type="nucleotide sequence ID" value="NZ_JAUKUC010000001.1"/>
</dbReference>
<keyword evidence="4" id="KW-1185">Reference proteome</keyword>
<organism evidence="3 4">
    <name type="scientific">Maribacter confluentis</name>
    <dbReference type="NCBI Taxonomy" id="1656093"/>
    <lineage>
        <taxon>Bacteria</taxon>
        <taxon>Pseudomonadati</taxon>
        <taxon>Bacteroidota</taxon>
        <taxon>Flavobacteriia</taxon>
        <taxon>Flavobacteriales</taxon>
        <taxon>Flavobacteriaceae</taxon>
        <taxon>Maribacter</taxon>
    </lineage>
</organism>
<comment type="caution">
    <text evidence="3">The sequence shown here is derived from an EMBL/GenBank/DDBJ whole genome shotgun (WGS) entry which is preliminary data.</text>
</comment>
<sequence length="147" mass="17015">MKEHKLHIALVDDDEDDRSFFEEAIEEINIATQLFLFENGQEILKFLNLNQPILPKLIFLDLNMPIINGLQCLKEIRSNNHLDIIKVAIYSTSSSSTDIESAFAEGANLYVTKPDSFKKLTEIIHNILRIDWSRSDKELTRDNFIYS</sequence>
<dbReference type="PANTHER" id="PTHR44520">
    <property type="entry name" value="RESPONSE REGULATOR RCP1-RELATED"/>
    <property type="match status" value="1"/>
</dbReference>
<dbReference type="EMBL" id="JAUKUC010000001">
    <property type="protein sequence ID" value="MDO1512219.1"/>
    <property type="molecule type" value="Genomic_DNA"/>
</dbReference>
<name>A0ABT8RPE4_9FLAO</name>
<evidence type="ECO:0000256" key="1">
    <source>
        <dbReference type="PROSITE-ProRule" id="PRU00169"/>
    </source>
</evidence>
<feature type="domain" description="Response regulatory" evidence="2">
    <location>
        <begin position="7"/>
        <end position="128"/>
    </location>
</feature>
<dbReference type="PANTHER" id="PTHR44520:SF2">
    <property type="entry name" value="RESPONSE REGULATOR RCP1"/>
    <property type="match status" value="1"/>
</dbReference>
<dbReference type="InterPro" id="IPR001789">
    <property type="entry name" value="Sig_transdc_resp-reg_receiver"/>
</dbReference>
<reference evidence="3" key="2">
    <citation type="submission" date="2023-06" db="EMBL/GenBank/DDBJ databases">
        <authorList>
            <person name="Lucena T."/>
            <person name="Sun Q."/>
        </authorList>
    </citation>
    <scope>NUCLEOTIDE SEQUENCE</scope>
    <source>
        <strain evidence="3">CECT 8869</strain>
    </source>
</reference>
<evidence type="ECO:0000313" key="3">
    <source>
        <dbReference type="EMBL" id="MDO1512219.1"/>
    </source>
</evidence>
<dbReference type="InterPro" id="IPR052893">
    <property type="entry name" value="TCS_response_regulator"/>
</dbReference>
<proteinExistence type="predicted"/>
<dbReference type="PROSITE" id="PS50110">
    <property type="entry name" value="RESPONSE_REGULATORY"/>
    <property type="match status" value="1"/>
</dbReference>
<evidence type="ECO:0000259" key="2">
    <source>
        <dbReference type="PROSITE" id="PS50110"/>
    </source>
</evidence>
<accession>A0ABT8RPE4</accession>
<reference evidence="3" key="1">
    <citation type="journal article" date="2014" name="Int. J. Syst. Evol. Microbiol.">
        <title>Complete genome of a new Firmicutes species belonging to the dominant human colonic microbiota ('Ruminococcus bicirculans') reveals two chromosomes and a selective capacity to utilize plant glucans.</title>
        <authorList>
            <consortium name="NISC Comparative Sequencing Program"/>
            <person name="Wegmann U."/>
            <person name="Louis P."/>
            <person name="Goesmann A."/>
            <person name="Henrissat B."/>
            <person name="Duncan S.H."/>
            <person name="Flint H.J."/>
        </authorList>
    </citation>
    <scope>NUCLEOTIDE SEQUENCE</scope>
    <source>
        <strain evidence="3">CECT 8869</strain>
    </source>
</reference>
<dbReference type="Gene3D" id="3.40.50.2300">
    <property type="match status" value="1"/>
</dbReference>
<feature type="modified residue" description="4-aspartylphosphate" evidence="1">
    <location>
        <position position="61"/>
    </location>
</feature>
<dbReference type="Proteomes" id="UP001168579">
    <property type="component" value="Unassembled WGS sequence"/>
</dbReference>
<dbReference type="SUPFAM" id="SSF52172">
    <property type="entry name" value="CheY-like"/>
    <property type="match status" value="1"/>
</dbReference>
<dbReference type="InterPro" id="IPR011006">
    <property type="entry name" value="CheY-like_superfamily"/>
</dbReference>
<dbReference type="CDD" id="cd17557">
    <property type="entry name" value="REC_Rcp-like"/>
    <property type="match status" value="1"/>
</dbReference>
<evidence type="ECO:0000313" key="4">
    <source>
        <dbReference type="Proteomes" id="UP001168579"/>
    </source>
</evidence>
<protein>
    <submittedName>
        <fullName evidence="3">Response regulator</fullName>
    </submittedName>
</protein>
<dbReference type="Pfam" id="PF00072">
    <property type="entry name" value="Response_reg"/>
    <property type="match status" value="1"/>
</dbReference>